<keyword evidence="4" id="KW-1185">Reference proteome</keyword>
<dbReference type="OrthoDB" id="2103397at2759"/>
<protein>
    <submittedName>
        <fullName evidence="3">Uncharacterized protein</fullName>
    </submittedName>
</protein>
<reference evidence="3" key="2">
    <citation type="journal article" date="2023" name="IMA Fungus">
        <title>Comparative genomic study of the Penicillium genus elucidates a diverse pangenome and 15 lateral gene transfer events.</title>
        <authorList>
            <person name="Petersen C."/>
            <person name="Sorensen T."/>
            <person name="Nielsen M.R."/>
            <person name="Sondergaard T.E."/>
            <person name="Sorensen J.L."/>
            <person name="Fitzpatrick D.A."/>
            <person name="Frisvad J.C."/>
            <person name="Nielsen K.L."/>
        </authorList>
    </citation>
    <scope>NUCLEOTIDE SEQUENCE</scope>
    <source>
        <strain evidence="3">IBT 20477</strain>
    </source>
</reference>
<evidence type="ECO:0000256" key="2">
    <source>
        <dbReference type="SAM" id="MobiDB-lite"/>
    </source>
</evidence>
<dbReference type="AlphaFoldDB" id="A0A9W9MAW1"/>
<accession>A0A9W9MAW1</accession>
<reference evidence="3" key="1">
    <citation type="submission" date="2022-11" db="EMBL/GenBank/DDBJ databases">
        <authorList>
            <person name="Petersen C."/>
        </authorList>
    </citation>
    <scope>NUCLEOTIDE SEQUENCE</scope>
    <source>
        <strain evidence="3">IBT 20477</strain>
    </source>
</reference>
<dbReference type="EMBL" id="JAPQKQ010000005">
    <property type="protein sequence ID" value="KAJ5196301.1"/>
    <property type="molecule type" value="Genomic_DNA"/>
</dbReference>
<keyword evidence="1" id="KW-0175">Coiled coil</keyword>
<organism evidence="3 4">
    <name type="scientific">Penicillium cf. viridicatum</name>
    <dbReference type="NCBI Taxonomy" id="2972119"/>
    <lineage>
        <taxon>Eukaryota</taxon>
        <taxon>Fungi</taxon>
        <taxon>Dikarya</taxon>
        <taxon>Ascomycota</taxon>
        <taxon>Pezizomycotina</taxon>
        <taxon>Eurotiomycetes</taxon>
        <taxon>Eurotiomycetidae</taxon>
        <taxon>Eurotiales</taxon>
        <taxon>Aspergillaceae</taxon>
        <taxon>Penicillium</taxon>
    </lineage>
</organism>
<evidence type="ECO:0000313" key="3">
    <source>
        <dbReference type="EMBL" id="KAJ5196301.1"/>
    </source>
</evidence>
<gene>
    <name evidence="3" type="ORF">N7449_006780</name>
</gene>
<evidence type="ECO:0000256" key="1">
    <source>
        <dbReference type="SAM" id="Coils"/>
    </source>
</evidence>
<sequence>MAEFIDILQQRVNKLAEKVAHYTKNKQIMEETDAIANLIRTESRKRNKLPSKAVTELEAAQIPDLFFLKEDDPTDDELRPRDHEMVTLPTHLETVLGDYALATGGSPANETMLRSRIDAIMLCTLAMMKRECVYNPRLSTGSVQSTDSIRSLHLQFERSIKTPWKVEGKQCLLSGVVDYSLWFGMPQNYETNLVMVEAKKIGAVDSGTFQCLAYMAIIHHARKRAKMKDTSVYGIATDSFRGKQARLKSSLFSTKFFETAAHSSSIQPQPQRKRWREGSDTEFTTELEQPRRG</sequence>
<dbReference type="Proteomes" id="UP001150942">
    <property type="component" value="Unassembled WGS sequence"/>
</dbReference>
<comment type="caution">
    <text evidence="3">The sequence shown here is derived from an EMBL/GenBank/DDBJ whole genome shotgun (WGS) entry which is preliminary data.</text>
</comment>
<feature type="coiled-coil region" evidence="1">
    <location>
        <begin position="5"/>
        <end position="32"/>
    </location>
</feature>
<name>A0A9W9MAW1_9EURO</name>
<proteinExistence type="predicted"/>
<evidence type="ECO:0000313" key="4">
    <source>
        <dbReference type="Proteomes" id="UP001150942"/>
    </source>
</evidence>
<feature type="region of interest" description="Disordered" evidence="2">
    <location>
        <begin position="262"/>
        <end position="293"/>
    </location>
</feature>